<reference evidence="2 3" key="1">
    <citation type="submission" date="2024-09" db="EMBL/GenBank/DDBJ databases">
        <authorList>
            <person name="Sun Q."/>
            <person name="Mori K."/>
        </authorList>
    </citation>
    <scope>NUCLEOTIDE SEQUENCE [LARGE SCALE GENOMIC DNA]</scope>
    <source>
        <strain evidence="2 3">TBRC 0563</strain>
    </source>
</reference>
<dbReference type="InterPro" id="IPR027417">
    <property type="entry name" value="P-loop_NTPase"/>
</dbReference>
<dbReference type="NCBIfam" id="NF047398">
    <property type="entry name" value="AAA_KGGVGR"/>
    <property type="match status" value="1"/>
</dbReference>
<dbReference type="PANTHER" id="PTHR46082">
    <property type="entry name" value="ATP/GTP-BINDING PROTEIN-RELATED"/>
    <property type="match status" value="1"/>
</dbReference>
<dbReference type="EMBL" id="JBHLZP010000264">
    <property type="protein sequence ID" value="MFB9836273.1"/>
    <property type="molecule type" value="Genomic_DNA"/>
</dbReference>
<dbReference type="Pfam" id="PF13424">
    <property type="entry name" value="TPR_12"/>
    <property type="match status" value="3"/>
</dbReference>
<dbReference type="NCBIfam" id="NF040586">
    <property type="entry name" value="FxSxx_TPR"/>
    <property type="match status" value="1"/>
</dbReference>
<sequence length="1293" mass="144116">MTDGQIVTFYSYKGGTGRTMALANVAWILAANGRRVLVADWDLESPGLHRFYAPFLPTDVSDEPGVIDMVRAYEWAAMRNGDGAAADLAVSSAQVQQYAFSLNWEFPNGGGLDFLSAGRQNTDYAATLSGLDWENFYDRLRGGAFFDALRADMKKRYDYVLIDSRTGLSDVADICTVHLPDILVDCFTLSTQGIEGAARIARDISLTYASRGIRILPVPMRVDLAEKERAEAGHVFARQRFAGLPAGISGAQRLRYWAEVQVPYQPFYAYEETLAVFGDLPGPPTTLLASFERLTGHITDGRIASLPVMDEARRLEVKARFARRPPQETPPVVIQYAPEDQIWADWIRKVLEAAGAPVLDEGKAAQLRGRNEPVPRLLRLISSQENGSRTHEGLSDLPYHAVYVADMRPLSRFSDAVSRTFLAGLGEREAIERLFDLLGMVGEPEAEGVRYPGADPLIYRAPARNARFTGREEDLATLRGKLRETGTTVVLPLALQGLGGVGKTQVALEYVHRFKSDYDLVWWIDCEEPAFVDTSLTELGQQIEKQYGPIAPAGANVSEMARLVLDALNNSRPVDRWLLVFDNAEEIPALEVFVPTGRGHTLITSRNLAWNQRANALPVDVFAREESIAHLCERAPSITREEADQVAERLGDLPLAVATAAAWLAETGTRVRDYLAELERREVDTLSISRPDDYSAPVARAWDLSLERLRAQSPAAARLFELCSILAPVIHLDLLYSPAMAAILEPYDPALAEPMVIGRVIQEISRLALLRLDASAGQVNIHRLVQAVVQSRMSPEELAETRRDIHRVLSAVRPRRDVDDPDTWERYGIIWPHLTFSKAVDSPEEAVRGLFIDRVRYLWQRGDLERGRDLARSTESTWQEMLAAETDPSAVTRLRTQILHLQFNLSNILRDLAQFEESRQLDEKVLAGQQELLGPEHPHTLMTAGSLSGSLRALGRYRRALDMDRQTYAAWSRLYGEDNPRTLSAANNLAVSYRVNGRFTESFQLDEDTYIRRRHTLDPHHPLTLHSSIQVARDLIEAGRYQEAASRVESVWESCRGALGAEHRTTLNAEVLLGVALRGTGRPQEARKHFVQALDGLDRRFGSDSSDALSARLSHSANMLALEELDAGEAETRAVRAVYQERLGDTHPHTLACQVNLASALRLKDEMDEALETVRPANVNLERYLGELHPYTLAATMVLAVLLADMGQHDQAKEYEELVVQRMTTTLGAQHPDTLRCRANLLLTRHELGDADAAREREAVIARLATLLDEGHPHIDTLRAGRRLVRAVDPQPF</sequence>
<dbReference type="SUPFAM" id="SSF48452">
    <property type="entry name" value="TPR-like"/>
    <property type="match status" value="3"/>
</dbReference>
<proteinExistence type="predicted"/>
<dbReference type="InterPro" id="IPR056681">
    <property type="entry name" value="DUF7779"/>
</dbReference>
<organism evidence="2 3">
    <name type="scientific">Actinoallomurus acaciae</name>
    <dbReference type="NCBI Taxonomy" id="502577"/>
    <lineage>
        <taxon>Bacteria</taxon>
        <taxon>Bacillati</taxon>
        <taxon>Actinomycetota</taxon>
        <taxon>Actinomycetes</taxon>
        <taxon>Streptosporangiales</taxon>
        <taxon>Thermomonosporaceae</taxon>
        <taxon>Actinoallomurus</taxon>
    </lineage>
</organism>
<dbReference type="Pfam" id="PF25000">
    <property type="entry name" value="DUF7779"/>
    <property type="match status" value="1"/>
</dbReference>
<feature type="domain" description="DUF7779" evidence="1">
    <location>
        <begin position="711"/>
        <end position="797"/>
    </location>
</feature>
<dbReference type="Proteomes" id="UP001589627">
    <property type="component" value="Unassembled WGS sequence"/>
</dbReference>
<evidence type="ECO:0000313" key="2">
    <source>
        <dbReference type="EMBL" id="MFB9836273.1"/>
    </source>
</evidence>
<dbReference type="Gene3D" id="1.25.40.10">
    <property type="entry name" value="Tetratricopeptide repeat domain"/>
    <property type="match status" value="2"/>
</dbReference>
<dbReference type="PANTHER" id="PTHR46082:SF6">
    <property type="entry name" value="AAA+ ATPASE DOMAIN-CONTAINING PROTEIN-RELATED"/>
    <property type="match status" value="1"/>
</dbReference>
<dbReference type="InterPro" id="IPR053137">
    <property type="entry name" value="NLR-like"/>
</dbReference>
<dbReference type="InterPro" id="IPR011990">
    <property type="entry name" value="TPR-like_helical_dom_sf"/>
</dbReference>
<dbReference type="RefSeq" id="WP_378208977.1">
    <property type="nucleotide sequence ID" value="NZ_JBHLZP010000264.1"/>
</dbReference>
<gene>
    <name evidence="2" type="primary">fxsT</name>
    <name evidence="2" type="ORF">ACFFNX_29290</name>
</gene>
<keyword evidence="3" id="KW-1185">Reference proteome</keyword>
<comment type="caution">
    <text evidence="2">The sequence shown here is derived from an EMBL/GenBank/DDBJ whole genome shotgun (WGS) entry which is preliminary data.</text>
</comment>
<evidence type="ECO:0000313" key="3">
    <source>
        <dbReference type="Proteomes" id="UP001589627"/>
    </source>
</evidence>
<dbReference type="SUPFAM" id="SSF52540">
    <property type="entry name" value="P-loop containing nucleoside triphosphate hydrolases"/>
    <property type="match status" value="2"/>
</dbReference>
<dbReference type="Gene3D" id="3.40.50.300">
    <property type="entry name" value="P-loop containing nucleotide triphosphate hydrolases"/>
    <property type="match status" value="2"/>
</dbReference>
<name>A0ABV5YMJ2_9ACTN</name>
<accession>A0ABV5YMJ2</accession>
<protein>
    <submittedName>
        <fullName evidence="2">FxSxx-COOH system tetratricopeptide repeat protein</fullName>
    </submittedName>
</protein>
<evidence type="ECO:0000259" key="1">
    <source>
        <dbReference type="Pfam" id="PF25000"/>
    </source>
</evidence>